<dbReference type="OrthoDB" id="8062037at2759"/>
<evidence type="ECO:0000313" key="4">
    <source>
        <dbReference type="RefSeq" id="XP_008777196.1"/>
    </source>
</evidence>
<organism evidence="3 4">
    <name type="scientific">Phoenix dactylifera</name>
    <name type="common">Date palm</name>
    <dbReference type="NCBI Taxonomy" id="42345"/>
    <lineage>
        <taxon>Eukaryota</taxon>
        <taxon>Viridiplantae</taxon>
        <taxon>Streptophyta</taxon>
        <taxon>Embryophyta</taxon>
        <taxon>Tracheophyta</taxon>
        <taxon>Spermatophyta</taxon>
        <taxon>Magnoliopsida</taxon>
        <taxon>Liliopsida</taxon>
        <taxon>Arecaceae</taxon>
        <taxon>Coryphoideae</taxon>
        <taxon>Phoeniceae</taxon>
        <taxon>Phoenix</taxon>
    </lineage>
</organism>
<dbReference type="RefSeq" id="XP_008777196.1">
    <property type="nucleotide sequence ID" value="XM_008778974.3"/>
</dbReference>
<keyword evidence="1" id="KW-0479">Metal-binding</keyword>
<keyword evidence="1" id="KW-0862">Zinc</keyword>
<protein>
    <submittedName>
        <fullName evidence="4">E3 ubiquitin-protein ligase RHA2A-like</fullName>
    </submittedName>
</protein>
<dbReference type="PANTHER" id="PTHR47258:SF1">
    <property type="entry name" value="E3 UBIQUITIN-PROTEIN LIGASE XERICO-RELATED"/>
    <property type="match status" value="1"/>
</dbReference>
<feature type="domain" description="RING-type" evidence="2">
    <location>
        <begin position="89"/>
        <end position="131"/>
    </location>
</feature>
<keyword evidence="3" id="KW-1185">Reference proteome</keyword>
<dbReference type="GeneID" id="103697166"/>
<dbReference type="SMART" id="SM00184">
    <property type="entry name" value="RING"/>
    <property type="match status" value="1"/>
</dbReference>
<dbReference type="GO" id="GO:0008270">
    <property type="term" value="F:zinc ion binding"/>
    <property type="evidence" value="ECO:0007669"/>
    <property type="project" value="UniProtKB-KW"/>
</dbReference>
<dbReference type="InterPro" id="IPR044249">
    <property type="entry name" value="XERICO-like"/>
</dbReference>
<keyword evidence="1" id="KW-0863">Zinc-finger</keyword>
<sequence>MGLSNRLHDVSSDSIPILLVVTAAEWVSYLRSLLLCLLHSLGLLRLHPADEDPLVPAAGSGLAGLVVIAASTRSFIYEPAPSAAEEEECVVCLCGLADGDRVRRLACCHVFHSECLDGWFDQRNLSCPLCRSPLAAEERRADADRRIGAELVAWLSPYRSDHLPIGRC</sequence>
<dbReference type="AlphaFoldDB" id="A0A8B7BHV9"/>
<accession>A0A8B7BHV9</accession>
<dbReference type="PROSITE" id="PS50089">
    <property type="entry name" value="ZF_RING_2"/>
    <property type="match status" value="1"/>
</dbReference>
<dbReference type="PANTHER" id="PTHR47258">
    <property type="match status" value="1"/>
</dbReference>
<dbReference type="Pfam" id="PF13639">
    <property type="entry name" value="zf-RING_2"/>
    <property type="match status" value="1"/>
</dbReference>
<dbReference type="Gene3D" id="3.30.40.10">
    <property type="entry name" value="Zinc/RING finger domain, C3HC4 (zinc finger)"/>
    <property type="match status" value="1"/>
</dbReference>
<evidence type="ECO:0000259" key="2">
    <source>
        <dbReference type="PROSITE" id="PS50089"/>
    </source>
</evidence>
<gene>
    <name evidence="4" type="primary">LOC103697166</name>
</gene>
<dbReference type="InterPro" id="IPR001841">
    <property type="entry name" value="Znf_RING"/>
</dbReference>
<evidence type="ECO:0000313" key="3">
    <source>
        <dbReference type="Proteomes" id="UP000228380"/>
    </source>
</evidence>
<evidence type="ECO:0000256" key="1">
    <source>
        <dbReference type="PROSITE-ProRule" id="PRU00175"/>
    </source>
</evidence>
<reference evidence="4" key="2">
    <citation type="submission" date="2025-08" db="UniProtKB">
        <authorList>
            <consortium name="RefSeq"/>
        </authorList>
    </citation>
    <scope>IDENTIFICATION</scope>
    <source>
        <tissue evidence="4">Young leaves</tissue>
    </source>
</reference>
<dbReference type="SUPFAM" id="SSF57850">
    <property type="entry name" value="RING/U-box"/>
    <property type="match status" value="1"/>
</dbReference>
<dbReference type="Proteomes" id="UP000228380">
    <property type="component" value="Chromosome 6"/>
</dbReference>
<reference evidence="3" key="1">
    <citation type="journal article" date="2019" name="Nat. Commun.">
        <title>Genome-wide association mapping of date palm fruit traits.</title>
        <authorList>
            <person name="Hazzouri K.M."/>
            <person name="Gros-Balthazard M."/>
            <person name="Flowers J.M."/>
            <person name="Copetti D."/>
            <person name="Lemansour A."/>
            <person name="Lebrun M."/>
            <person name="Masmoudi K."/>
            <person name="Ferrand S."/>
            <person name="Dhar M.I."/>
            <person name="Fresquez Z.A."/>
            <person name="Rosas U."/>
            <person name="Zhang J."/>
            <person name="Talag J."/>
            <person name="Lee S."/>
            <person name="Kudrna D."/>
            <person name="Powell R.F."/>
            <person name="Leitch I.J."/>
            <person name="Krueger R.R."/>
            <person name="Wing R.A."/>
            <person name="Amiri K.M.A."/>
            <person name="Purugganan M.D."/>
        </authorList>
    </citation>
    <scope>NUCLEOTIDE SEQUENCE [LARGE SCALE GENOMIC DNA]</scope>
    <source>
        <strain evidence="3">cv. Khalas</strain>
    </source>
</reference>
<dbReference type="InterPro" id="IPR013083">
    <property type="entry name" value="Znf_RING/FYVE/PHD"/>
</dbReference>
<name>A0A8B7BHV9_PHODC</name>
<proteinExistence type="predicted"/>
<dbReference type="KEGG" id="pda:103697166"/>